<sequence>MSSSGEQTPLLNDSSSTSDPPPPFASDSNLTKFRKAIGINVAVHIDGGDLEAARKGARGLYKEVIGLQRWRSRQYKLVESVYYVALGTQILIGATLASLGPLSKLHNMAITVLGVVNAAGAGVLALLKGQGLPDRLRKDEFEMKKVQDFIEETEIRLAVGGEEEFTQQELEEVVGQVFDKYNCARDTAMMNKPSSYSHQVESVDGKGNSTNRGVGRHAVPADSKAKGKFVID</sequence>
<accession>A0A8T9BIG7</accession>
<dbReference type="InterPro" id="IPR041622">
    <property type="entry name" value="SLATT_fungi"/>
</dbReference>
<evidence type="ECO:0000256" key="2">
    <source>
        <dbReference type="SAM" id="Phobius"/>
    </source>
</evidence>
<feature type="compositionally biased region" description="Basic and acidic residues" evidence="1">
    <location>
        <begin position="223"/>
        <end position="232"/>
    </location>
</feature>
<feature type="compositionally biased region" description="Polar residues" evidence="1">
    <location>
        <begin position="1"/>
        <end position="12"/>
    </location>
</feature>
<dbReference type="PANTHER" id="PTHR38793">
    <property type="entry name" value="SLATT_FUNGAL DOMAIN-CONTAINING PROTEIN-RELATED"/>
    <property type="match status" value="1"/>
</dbReference>
<dbReference type="NCBIfam" id="NF033635">
    <property type="entry name" value="SLATT_fungal"/>
    <property type="match status" value="1"/>
</dbReference>
<name>A0A8T9BIG7_9HELO</name>
<dbReference type="PANTHER" id="PTHR38793:SF3">
    <property type="entry name" value="SMODS AND SLOG-ASSOCIATING 2TM EFFECTOR DOMAIN-CONTAINING PROTEIN"/>
    <property type="match status" value="1"/>
</dbReference>
<keyword evidence="5" id="KW-1185">Reference proteome</keyword>
<feature type="region of interest" description="Disordered" evidence="1">
    <location>
        <begin position="192"/>
        <end position="232"/>
    </location>
</feature>
<dbReference type="OrthoDB" id="4472872at2759"/>
<proteinExistence type="predicted"/>
<evidence type="ECO:0000259" key="3">
    <source>
        <dbReference type="Pfam" id="PF18142"/>
    </source>
</evidence>
<feature type="transmembrane region" description="Helical" evidence="2">
    <location>
        <begin position="81"/>
        <end position="102"/>
    </location>
</feature>
<dbReference type="Pfam" id="PF18142">
    <property type="entry name" value="SLATT_fungal"/>
    <property type="match status" value="1"/>
</dbReference>
<evidence type="ECO:0000313" key="5">
    <source>
        <dbReference type="Proteomes" id="UP000469559"/>
    </source>
</evidence>
<keyword evidence="2" id="KW-1133">Transmembrane helix</keyword>
<dbReference type="Proteomes" id="UP000469559">
    <property type="component" value="Unassembled WGS sequence"/>
</dbReference>
<evidence type="ECO:0000256" key="1">
    <source>
        <dbReference type="SAM" id="MobiDB-lite"/>
    </source>
</evidence>
<keyword evidence="2" id="KW-0812">Transmembrane</keyword>
<feature type="transmembrane region" description="Helical" evidence="2">
    <location>
        <begin position="108"/>
        <end position="127"/>
    </location>
</feature>
<organism evidence="4 5">
    <name type="scientific">Lachnellula arida</name>
    <dbReference type="NCBI Taxonomy" id="1316785"/>
    <lineage>
        <taxon>Eukaryota</taxon>
        <taxon>Fungi</taxon>
        <taxon>Dikarya</taxon>
        <taxon>Ascomycota</taxon>
        <taxon>Pezizomycotina</taxon>
        <taxon>Leotiomycetes</taxon>
        <taxon>Helotiales</taxon>
        <taxon>Lachnaceae</taxon>
        <taxon>Lachnellula</taxon>
    </lineage>
</organism>
<dbReference type="AlphaFoldDB" id="A0A8T9BIG7"/>
<keyword evidence="2" id="KW-0472">Membrane</keyword>
<dbReference type="EMBL" id="QGMF01000123">
    <property type="protein sequence ID" value="TVY19171.1"/>
    <property type="molecule type" value="Genomic_DNA"/>
</dbReference>
<feature type="region of interest" description="Disordered" evidence="1">
    <location>
        <begin position="1"/>
        <end position="25"/>
    </location>
</feature>
<evidence type="ECO:0000313" key="4">
    <source>
        <dbReference type="EMBL" id="TVY19171.1"/>
    </source>
</evidence>
<gene>
    <name evidence="4" type="ORF">LARI1_G002754</name>
</gene>
<feature type="domain" description="SMODS and SLOG-associating 2TM effector" evidence="3">
    <location>
        <begin position="68"/>
        <end position="185"/>
    </location>
</feature>
<comment type="caution">
    <text evidence="4">The sequence shown here is derived from an EMBL/GenBank/DDBJ whole genome shotgun (WGS) entry which is preliminary data.</text>
</comment>
<reference evidence="4 5" key="1">
    <citation type="submission" date="2018-05" db="EMBL/GenBank/DDBJ databases">
        <title>Whole genome sequencing for identification of molecular markers to develop diagnostic detection tools for the regulated plant pathogen Lachnellula willkommii.</title>
        <authorList>
            <person name="Giroux E."/>
            <person name="Bilodeau G."/>
        </authorList>
    </citation>
    <scope>NUCLEOTIDE SEQUENCE [LARGE SCALE GENOMIC DNA]</scope>
    <source>
        <strain evidence="4 5">CBS 203.66</strain>
    </source>
</reference>
<protein>
    <recommendedName>
        <fullName evidence="3">SMODS and SLOG-associating 2TM effector domain-containing protein</fullName>
    </recommendedName>
</protein>